<dbReference type="RefSeq" id="WP_102969354.1">
    <property type="nucleotide sequence ID" value="NZ_POSM01000032.1"/>
</dbReference>
<feature type="domain" description="Peptidase C14 caspase" evidence="1">
    <location>
        <begin position="2"/>
        <end position="230"/>
    </location>
</feature>
<evidence type="ECO:0000259" key="1">
    <source>
        <dbReference type="Pfam" id="PF00656"/>
    </source>
</evidence>
<evidence type="ECO:0000313" key="2">
    <source>
        <dbReference type="EMBL" id="PNH99248.1"/>
    </source>
</evidence>
<dbReference type="EMBL" id="POSM01000032">
    <property type="protein sequence ID" value="PNH99248.1"/>
    <property type="molecule type" value="Genomic_DNA"/>
</dbReference>
<sequence length="245" mass="27169">MKRKAILIGSPNVKPELPGVDIDLRDMSEYLQSNTGGAWKKDEITVLRNPSKLTVDVQLLLSRDADYVFILCAGHGEHHIGANLSESVIYLQENEKMKITDINPKNKRHLVVVDACRGIVRINEDLQKMALNAKSESMMFGSVSNVDFRAEFDNAVMAAPEGRIVMYSCDIDQTAGDHGEGGVFTQSLLRSPAYFNNANSYGCTVVDCNESFNIAKTVTYKQNAPQSPVLDAGRRMKFYPFSIVV</sequence>
<gene>
    <name evidence="2" type="ORF">C1O25_18010</name>
</gene>
<dbReference type="InterPro" id="IPR029030">
    <property type="entry name" value="Caspase-like_dom_sf"/>
</dbReference>
<dbReference type="Pfam" id="PF00656">
    <property type="entry name" value="Peptidase_C14"/>
    <property type="match status" value="1"/>
</dbReference>
<accession>A0ABX4W6B0</accession>
<dbReference type="SUPFAM" id="SSF52129">
    <property type="entry name" value="Caspase-like"/>
    <property type="match status" value="1"/>
</dbReference>
<protein>
    <recommendedName>
        <fullName evidence="1">Peptidase C14 caspase domain-containing protein</fullName>
    </recommendedName>
</protein>
<dbReference type="InterPro" id="IPR011600">
    <property type="entry name" value="Pept_C14_caspase"/>
</dbReference>
<dbReference type="Proteomes" id="UP000236547">
    <property type="component" value="Unassembled WGS sequence"/>
</dbReference>
<keyword evidence="3" id="KW-1185">Reference proteome</keyword>
<name>A0ABX4W6B0_VIBDI</name>
<proteinExistence type="predicted"/>
<evidence type="ECO:0000313" key="3">
    <source>
        <dbReference type="Proteomes" id="UP000236547"/>
    </source>
</evidence>
<organism evidence="2 3">
    <name type="scientific">Vibrio diazotrophicus</name>
    <dbReference type="NCBI Taxonomy" id="685"/>
    <lineage>
        <taxon>Bacteria</taxon>
        <taxon>Pseudomonadati</taxon>
        <taxon>Pseudomonadota</taxon>
        <taxon>Gammaproteobacteria</taxon>
        <taxon>Vibrionales</taxon>
        <taxon>Vibrionaceae</taxon>
        <taxon>Vibrio</taxon>
    </lineage>
</organism>
<reference evidence="2 3" key="1">
    <citation type="submission" date="2018-01" db="EMBL/GenBank/DDBJ databases">
        <title>Draft genome sequences of six Vibrio diazotrophicus strains isolated from deep-sea sediments of the Baltic Sea.</title>
        <authorList>
            <person name="Castillo D."/>
            <person name="Vandieken V."/>
            <person name="Chiang O."/>
            <person name="Middelboe M."/>
        </authorList>
    </citation>
    <scope>NUCLEOTIDE SEQUENCE [LARGE SCALE GENOMIC DNA]</scope>
    <source>
        <strain evidence="2 3">65.10M</strain>
    </source>
</reference>
<comment type="caution">
    <text evidence="2">The sequence shown here is derived from an EMBL/GenBank/DDBJ whole genome shotgun (WGS) entry which is preliminary data.</text>
</comment>
<dbReference type="Gene3D" id="3.40.50.1460">
    <property type="match status" value="1"/>
</dbReference>